<keyword evidence="1" id="KW-0328">Glycosyltransferase</keyword>
<gene>
    <name evidence="4" type="ORF">P7D79_03295</name>
</gene>
<dbReference type="SUPFAM" id="SSF53448">
    <property type="entry name" value="Nucleotide-diphospho-sugar transferases"/>
    <property type="match status" value="1"/>
</dbReference>
<keyword evidence="3" id="KW-0479">Metal-binding</keyword>
<dbReference type="AlphaFoldDB" id="A0ABD5F5A7"/>
<dbReference type="InterPro" id="IPR002495">
    <property type="entry name" value="Glyco_trans_8"/>
</dbReference>
<reference evidence="4 5" key="1">
    <citation type="submission" date="2023-03" db="EMBL/GenBank/DDBJ databases">
        <authorList>
            <person name="Shen W."/>
            <person name="Cai J."/>
        </authorList>
    </citation>
    <scope>NUCLEOTIDE SEQUENCE [LARGE SCALE GENOMIC DNA]</scope>
    <source>
        <strain evidence="4 5">Y2</strain>
    </source>
</reference>
<sequence length="279" mass="33000">MTGSHIQLTAVSIASIINNYFSEDPLDILIVVSELGNEEILRLKSIPKFCGKTAISITIWYPPQMAKQIKNYNNARFPEVTLWRLFLPAYFSNYESILYLDNDTIVYDDVSTFFDLVPEEKAIAAVRDFYFSVISDKEDSAKYFGIKTMKNHFNSGFLLFNVSKFNELISSEKILAMINGKEYVYLDQTILNILCEKHVHFLPYEYNYQKDDHWLFDWAKKTNPLKFLEIEKARENIKVRHFVEFEQHSLPWEHLLALDQWEREFWDYLLTIKTLETHS</sequence>
<dbReference type="PANTHER" id="PTHR13778:SF47">
    <property type="entry name" value="LIPOPOLYSACCHARIDE 1,3-GALACTOSYLTRANSFERASE"/>
    <property type="match status" value="1"/>
</dbReference>
<accession>A0ABD5F5A7</accession>
<dbReference type="Pfam" id="PF01501">
    <property type="entry name" value="Glyco_transf_8"/>
    <property type="match status" value="1"/>
</dbReference>
<comment type="caution">
    <text evidence="4">The sequence shown here is derived from an EMBL/GenBank/DDBJ whole genome shotgun (WGS) entry which is preliminary data.</text>
</comment>
<evidence type="ECO:0000313" key="5">
    <source>
        <dbReference type="Proteomes" id="UP001264335"/>
    </source>
</evidence>
<dbReference type="GO" id="GO:0046872">
    <property type="term" value="F:metal ion binding"/>
    <property type="evidence" value="ECO:0007669"/>
    <property type="project" value="UniProtKB-KW"/>
</dbReference>
<organism evidence="4 5">
    <name type="scientific">Enterococcus avium</name>
    <name type="common">Streptococcus avium</name>
    <dbReference type="NCBI Taxonomy" id="33945"/>
    <lineage>
        <taxon>Bacteria</taxon>
        <taxon>Bacillati</taxon>
        <taxon>Bacillota</taxon>
        <taxon>Bacilli</taxon>
        <taxon>Lactobacillales</taxon>
        <taxon>Enterococcaceae</taxon>
        <taxon>Enterococcus</taxon>
    </lineage>
</organism>
<dbReference type="InterPro" id="IPR029044">
    <property type="entry name" value="Nucleotide-diphossugar_trans"/>
</dbReference>
<dbReference type="EMBL" id="JARPWY010000005">
    <property type="protein sequence ID" value="MDT2513255.1"/>
    <property type="molecule type" value="Genomic_DNA"/>
</dbReference>
<dbReference type="InterPro" id="IPR050748">
    <property type="entry name" value="Glycosyltrans_8_dom-fam"/>
</dbReference>
<dbReference type="Proteomes" id="UP001264335">
    <property type="component" value="Unassembled WGS sequence"/>
</dbReference>
<evidence type="ECO:0000313" key="4">
    <source>
        <dbReference type="EMBL" id="MDT2513255.1"/>
    </source>
</evidence>
<dbReference type="PANTHER" id="PTHR13778">
    <property type="entry name" value="GLYCOSYLTRANSFERASE 8 DOMAIN-CONTAINING PROTEIN"/>
    <property type="match status" value="1"/>
</dbReference>
<evidence type="ECO:0000256" key="2">
    <source>
        <dbReference type="ARBA" id="ARBA00022679"/>
    </source>
</evidence>
<evidence type="ECO:0000256" key="3">
    <source>
        <dbReference type="ARBA" id="ARBA00022723"/>
    </source>
</evidence>
<evidence type="ECO:0000256" key="1">
    <source>
        <dbReference type="ARBA" id="ARBA00022676"/>
    </source>
</evidence>
<proteinExistence type="predicted"/>
<dbReference type="RefSeq" id="WP_311871529.1">
    <property type="nucleotide sequence ID" value="NZ_JARPWF010000008.1"/>
</dbReference>
<dbReference type="Gene3D" id="3.90.550.10">
    <property type="entry name" value="Spore Coat Polysaccharide Biosynthesis Protein SpsA, Chain A"/>
    <property type="match status" value="1"/>
</dbReference>
<protein>
    <submittedName>
        <fullName evidence="4">Glycosyltransferase</fullName>
    </submittedName>
</protein>
<dbReference type="GO" id="GO:0016757">
    <property type="term" value="F:glycosyltransferase activity"/>
    <property type="evidence" value="ECO:0007669"/>
    <property type="project" value="UniProtKB-KW"/>
</dbReference>
<keyword evidence="2" id="KW-0808">Transferase</keyword>
<name>A0ABD5F5A7_ENTAV</name>